<dbReference type="Proteomes" id="UP001220225">
    <property type="component" value="Unassembled WGS sequence"/>
</dbReference>
<dbReference type="EMBL" id="JAQRFN010000056">
    <property type="protein sequence ID" value="MDC9598954.1"/>
    <property type="molecule type" value="Genomic_DNA"/>
</dbReference>
<reference evidence="1 2" key="1">
    <citation type="submission" date="2023-02" db="EMBL/GenBank/DDBJ databases">
        <title>Entomopathogenic bacteria.</title>
        <authorList>
            <person name="Machado R.A."/>
        </authorList>
    </citation>
    <scope>NUCLEOTIDE SEQUENCE [LARGE SCALE GENOMIC DNA]</scope>
    <source>
        <strain evidence="1 2">XENO-2</strain>
    </source>
</reference>
<protein>
    <submittedName>
        <fullName evidence="1">DUF2591 family protein</fullName>
    </submittedName>
</protein>
<dbReference type="RefSeq" id="WP_273577639.1">
    <property type="nucleotide sequence ID" value="NZ_JAQRFN010000056.1"/>
</dbReference>
<gene>
    <name evidence="1" type="ORF">PSI14_19495</name>
</gene>
<evidence type="ECO:0000313" key="1">
    <source>
        <dbReference type="EMBL" id="MDC9598954.1"/>
    </source>
</evidence>
<name>A0ABT5M0W5_9GAMM</name>
<proteinExistence type="predicted"/>
<evidence type="ECO:0000313" key="2">
    <source>
        <dbReference type="Proteomes" id="UP001220225"/>
    </source>
</evidence>
<sequence>MDDSELSDFGINKRIAEHIGITPDNIFDKEEVVFKPVGNDEFEKFDPCNKPEHAMPIIIENGISLIFENGIFEYATNDGDIECTIDNPYKAAMVIYLHMRDKEK</sequence>
<accession>A0ABT5M0W5</accession>
<comment type="caution">
    <text evidence="1">The sequence shown here is derived from an EMBL/GenBank/DDBJ whole genome shotgun (WGS) entry which is preliminary data.</text>
</comment>
<organism evidence="1 2">
    <name type="scientific">Xenorhabdus anantnagensis</name>
    <dbReference type="NCBI Taxonomy" id="3025875"/>
    <lineage>
        <taxon>Bacteria</taxon>
        <taxon>Pseudomonadati</taxon>
        <taxon>Pseudomonadota</taxon>
        <taxon>Gammaproteobacteria</taxon>
        <taxon>Enterobacterales</taxon>
        <taxon>Morganellaceae</taxon>
        <taxon>Xenorhabdus</taxon>
    </lineage>
</organism>
<keyword evidence="2" id="KW-1185">Reference proteome</keyword>